<protein>
    <submittedName>
        <fullName evidence="13">Outer membrane protein (Porin)</fullName>
    </submittedName>
</protein>
<name>A0A2C8YK04_9BURK</name>
<evidence type="ECO:0000256" key="9">
    <source>
        <dbReference type="ARBA" id="ARBA00023136"/>
    </source>
</evidence>
<accession>A0A2C8YK04</accession>
<proteinExistence type="predicted"/>
<evidence type="ECO:0000256" key="2">
    <source>
        <dbReference type="ARBA" id="ARBA00011233"/>
    </source>
</evidence>
<evidence type="ECO:0000256" key="3">
    <source>
        <dbReference type="ARBA" id="ARBA00022448"/>
    </source>
</evidence>
<feature type="signal peptide" evidence="11">
    <location>
        <begin position="1"/>
        <end position="19"/>
    </location>
</feature>
<keyword evidence="5" id="KW-0812">Transmembrane</keyword>
<dbReference type="GO" id="GO:0015288">
    <property type="term" value="F:porin activity"/>
    <property type="evidence" value="ECO:0007669"/>
    <property type="project" value="UniProtKB-KW"/>
</dbReference>
<reference evidence="13" key="1">
    <citation type="submission" date="2017-08" db="EMBL/GenBank/DDBJ databases">
        <authorList>
            <person name="Carlier A."/>
        </authorList>
    </citation>
    <scope>NUCLEOTIDE SEQUENCE</scope>
    <source>
        <strain evidence="13">Orrdi1</strain>
    </source>
</reference>
<evidence type="ECO:0000256" key="7">
    <source>
        <dbReference type="ARBA" id="ARBA00023065"/>
    </source>
</evidence>
<evidence type="ECO:0000259" key="12">
    <source>
        <dbReference type="Pfam" id="PF13609"/>
    </source>
</evidence>
<evidence type="ECO:0000256" key="5">
    <source>
        <dbReference type="ARBA" id="ARBA00022692"/>
    </source>
</evidence>
<dbReference type="InterPro" id="IPR002299">
    <property type="entry name" value="Porin_Neis"/>
</dbReference>
<comment type="subunit">
    <text evidence="2">Homotrimer.</text>
</comment>
<dbReference type="STRING" id="1851544.ODI_01961"/>
<keyword evidence="7" id="KW-0406">Ion transport</keyword>
<evidence type="ECO:0000256" key="10">
    <source>
        <dbReference type="ARBA" id="ARBA00023237"/>
    </source>
</evidence>
<evidence type="ECO:0000256" key="6">
    <source>
        <dbReference type="ARBA" id="ARBA00022729"/>
    </source>
</evidence>
<keyword evidence="9" id="KW-0472">Membrane</keyword>
<evidence type="ECO:0000256" key="11">
    <source>
        <dbReference type="SAM" id="SignalP"/>
    </source>
</evidence>
<dbReference type="InterPro" id="IPR001702">
    <property type="entry name" value="Porin_Gram-ve"/>
</dbReference>
<dbReference type="PRINTS" id="PR00184">
    <property type="entry name" value="NEISSPPORIN"/>
</dbReference>
<feature type="chain" id="PRO_5013084308" evidence="11">
    <location>
        <begin position="20"/>
        <end position="371"/>
    </location>
</feature>
<gene>
    <name evidence="13" type="ORF">ODI_R2946</name>
</gene>
<keyword evidence="10" id="KW-0998">Cell outer membrane</keyword>
<keyword evidence="3" id="KW-0813">Transport</keyword>
<evidence type="ECO:0000313" key="13">
    <source>
        <dbReference type="EMBL" id="SOE50756.1"/>
    </source>
</evidence>
<dbReference type="PANTHER" id="PTHR34501:SF9">
    <property type="entry name" value="MAJOR OUTER MEMBRANE PROTEIN P.IA"/>
    <property type="match status" value="1"/>
</dbReference>
<organism evidence="13 14">
    <name type="scientific">Orrella dioscoreae</name>
    <dbReference type="NCBI Taxonomy" id="1851544"/>
    <lineage>
        <taxon>Bacteria</taxon>
        <taxon>Pseudomonadati</taxon>
        <taxon>Pseudomonadota</taxon>
        <taxon>Betaproteobacteria</taxon>
        <taxon>Burkholderiales</taxon>
        <taxon>Alcaligenaceae</taxon>
        <taxon>Orrella</taxon>
    </lineage>
</organism>
<dbReference type="RefSeq" id="WP_067752562.1">
    <property type="nucleotide sequence ID" value="NZ_LT907988.1"/>
</dbReference>
<dbReference type="SUPFAM" id="SSF56935">
    <property type="entry name" value="Porins"/>
    <property type="match status" value="1"/>
</dbReference>
<dbReference type="OrthoDB" id="8712661at2"/>
<dbReference type="GO" id="GO:0034220">
    <property type="term" value="P:monoatomic ion transmembrane transport"/>
    <property type="evidence" value="ECO:0007669"/>
    <property type="project" value="InterPro"/>
</dbReference>
<dbReference type="KEGG" id="odi:ODI_R2946"/>
<dbReference type="InterPro" id="IPR023614">
    <property type="entry name" value="Porin_dom_sf"/>
</dbReference>
<dbReference type="InterPro" id="IPR033900">
    <property type="entry name" value="Gram_neg_porin_domain"/>
</dbReference>
<evidence type="ECO:0000256" key="4">
    <source>
        <dbReference type="ARBA" id="ARBA00022452"/>
    </source>
</evidence>
<dbReference type="CDD" id="cd00342">
    <property type="entry name" value="gram_neg_porins"/>
    <property type="match status" value="1"/>
</dbReference>
<dbReference type="PANTHER" id="PTHR34501">
    <property type="entry name" value="PROTEIN YDDL-RELATED"/>
    <property type="match status" value="1"/>
</dbReference>
<dbReference type="Gene3D" id="2.40.160.10">
    <property type="entry name" value="Porin"/>
    <property type="match status" value="1"/>
</dbReference>
<keyword evidence="6 11" id="KW-0732">Signal</keyword>
<keyword evidence="8" id="KW-0626">Porin</keyword>
<keyword evidence="14" id="KW-1185">Reference proteome</keyword>
<dbReference type="PRINTS" id="PR00182">
    <property type="entry name" value="ECOLNEIPORIN"/>
</dbReference>
<dbReference type="GO" id="GO:0009279">
    <property type="term" value="C:cell outer membrane"/>
    <property type="evidence" value="ECO:0007669"/>
    <property type="project" value="UniProtKB-SubCell"/>
</dbReference>
<dbReference type="Pfam" id="PF13609">
    <property type="entry name" value="Porin_4"/>
    <property type="match status" value="1"/>
</dbReference>
<dbReference type="EMBL" id="LT907988">
    <property type="protein sequence ID" value="SOE50756.1"/>
    <property type="molecule type" value="Genomic_DNA"/>
</dbReference>
<dbReference type="Proteomes" id="UP000078558">
    <property type="component" value="Chromosome I"/>
</dbReference>
<sequence>MQKLCVSMALCTASGLAFAQAGTSVTLYGTVDGGVQYQSIKIPNVGSQSRTGAHSGGQTGDRWGLRGSEDLGDGWRALFTLEAGYTLQTGQHADTQRTAFNRQAFLGLGSKDWGTLTLGRQYGQGFLYFSGIGPFGNGFGLGSQSVAFGSSLVRYDGMAKYETPNIGGFTGAIGYSNEAGFGAGTAWDDTSATALAIGLRYAGGPLSAIATFDRLARVQTPANDGTGTLKAWIVGAAYDFEILKLSLAYGQDIDGRIAAGNTLLGSLGAALPAPNGRYLEGFKAHNYLVGATVPVGRAGKLLGAWSASDSNLDVPAPGGNGIATQHGFSLGYTYELSKRTNLYAIGTYLRNAAYIDDARSQEYRVGLLHRF</sequence>
<dbReference type="AlphaFoldDB" id="A0A2C8YK04"/>
<evidence type="ECO:0000313" key="14">
    <source>
        <dbReference type="Proteomes" id="UP000078558"/>
    </source>
</evidence>
<feature type="domain" description="Porin" evidence="12">
    <location>
        <begin position="8"/>
        <end position="351"/>
    </location>
</feature>
<comment type="subcellular location">
    <subcellularLocation>
        <location evidence="1">Cell outer membrane</location>
        <topology evidence="1">Multi-pass membrane protein</topology>
    </subcellularLocation>
</comment>
<dbReference type="GO" id="GO:0046930">
    <property type="term" value="C:pore complex"/>
    <property type="evidence" value="ECO:0007669"/>
    <property type="project" value="UniProtKB-KW"/>
</dbReference>
<keyword evidence="4" id="KW-1134">Transmembrane beta strand</keyword>
<evidence type="ECO:0000256" key="1">
    <source>
        <dbReference type="ARBA" id="ARBA00004571"/>
    </source>
</evidence>
<dbReference type="InterPro" id="IPR050298">
    <property type="entry name" value="Gram-neg_bact_OMP"/>
</dbReference>
<evidence type="ECO:0000256" key="8">
    <source>
        <dbReference type="ARBA" id="ARBA00023114"/>
    </source>
</evidence>